<dbReference type="AlphaFoldDB" id="A0A2X1A1N7"/>
<sequence length="244" mass="27728">MLKRCISAEWLKLRHSRIWMILMILPIISVLIGSANFYMNQGVLANEWYSLWSQVGLFYGEFFFPILISISCAYMWRLEHLNKNWNMMMTAPVSVASIFLSKMLVVGIQLIFIQSLFFLLYLLGGKLLGLTSALPSELFEWFTQGLIASLTISALQLSLSMRFRSFAVPIGIGLCFTFLGLGMYVLDLGMFFPYSLLTMGMGVLSQSGFSSQSDYVLFLISNLLYIIVISLLAIHWMRKKDVVA</sequence>
<feature type="transmembrane region" description="Helical" evidence="1">
    <location>
        <begin position="97"/>
        <end position="121"/>
    </location>
</feature>
<name>A0A2X1A1N7_9BACI</name>
<dbReference type="RefSeq" id="WP_112118781.1">
    <property type="nucleotide sequence ID" value="NZ_UAQE01000004.1"/>
</dbReference>
<feature type="transmembrane region" description="Helical" evidence="1">
    <location>
        <begin position="166"/>
        <end position="185"/>
    </location>
</feature>
<accession>A0A2X1A1N7</accession>
<feature type="transmembrane region" description="Helical" evidence="1">
    <location>
        <begin position="51"/>
        <end position="76"/>
    </location>
</feature>
<feature type="transmembrane region" description="Helical" evidence="1">
    <location>
        <begin position="216"/>
        <end position="237"/>
    </location>
</feature>
<feature type="transmembrane region" description="Helical" evidence="1">
    <location>
        <begin position="20"/>
        <end position="39"/>
    </location>
</feature>
<keyword evidence="1" id="KW-0472">Membrane</keyword>
<proteinExistence type="predicted"/>
<evidence type="ECO:0000313" key="3">
    <source>
        <dbReference type="Proteomes" id="UP000251431"/>
    </source>
</evidence>
<organism evidence="2 3">
    <name type="scientific">Lysinibacillus capsici</name>
    <dbReference type="NCBI Taxonomy" id="2115968"/>
    <lineage>
        <taxon>Bacteria</taxon>
        <taxon>Bacillati</taxon>
        <taxon>Bacillota</taxon>
        <taxon>Bacilli</taxon>
        <taxon>Bacillales</taxon>
        <taxon>Bacillaceae</taxon>
        <taxon>Lysinibacillus</taxon>
    </lineage>
</organism>
<dbReference type="EMBL" id="UAQE01000004">
    <property type="protein sequence ID" value="SPU39088.1"/>
    <property type="molecule type" value="Genomic_DNA"/>
</dbReference>
<dbReference type="Proteomes" id="UP000251431">
    <property type="component" value="Unassembled WGS sequence"/>
</dbReference>
<keyword evidence="1" id="KW-1133">Transmembrane helix</keyword>
<protein>
    <submittedName>
        <fullName evidence="2">Putative lantibiotic ABC transporter, permease protein</fullName>
    </submittedName>
</protein>
<reference evidence="2 3" key="1">
    <citation type="submission" date="2018-06" db="EMBL/GenBank/DDBJ databases">
        <authorList>
            <consortium name="Pathogen Informatics"/>
            <person name="Doyle S."/>
        </authorList>
    </citation>
    <scope>NUCLEOTIDE SEQUENCE [LARGE SCALE GENOMIC DNA]</scope>
    <source>
        <strain evidence="2 3">NCTC7582</strain>
    </source>
</reference>
<dbReference type="CDD" id="cd21809">
    <property type="entry name" value="ABC-2_lan_permease-like"/>
    <property type="match status" value="1"/>
</dbReference>
<dbReference type="Pfam" id="PF12730">
    <property type="entry name" value="ABC2_membrane_4"/>
    <property type="match status" value="1"/>
</dbReference>
<feature type="transmembrane region" description="Helical" evidence="1">
    <location>
        <begin position="141"/>
        <end position="159"/>
    </location>
</feature>
<evidence type="ECO:0000256" key="1">
    <source>
        <dbReference type="SAM" id="Phobius"/>
    </source>
</evidence>
<gene>
    <name evidence="2" type="ORF">NCTC7582_05067</name>
</gene>
<evidence type="ECO:0000313" key="2">
    <source>
        <dbReference type="EMBL" id="SPU39088.1"/>
    </source>
</evidence>
<keyword evidence="1" id="KW-0812">Transmembrane</keyword>